<accession>A0A5C3MLS3</accession>
<feature type="region of interest" description="Disordered" evidence="1">
    <location>
        <begin position="401"/>
        <end position="444"/>
    </location>
</feature>
<feature type="compositionally biased region" description="Low complexity" evidence="1">
    <location>
        <begin position="36"/>
        <end position="47"/>
    </location>
</feature>
<protein>
    <submittedName>
        <fullName evidence="2">Uncharacterized protein</fullName>
    </submittedName>
</protein>
<organism evidence="2 3">
    <name type="scientific">Heliocybe sulcata</name>
    <dbReference type="NCBI Taxonomy" id="5364"/>
    <lineage>
        <taxon>Eukaryota</taxon>
        <taxon>Fungi</taxon>
        <taxon>Dikarya</taxon>
        <taxon>Basidiomycota</taxon>
        <taxon>Agaricomycotina</taxon>
        <taxon>Agaricomycetes</taxon>
        <taxon>Gloeophyllales</taxon>
        <taxon>Gloeophyllaceae</taxon>
        <taxon>Heliocybe</taxon>
    </lineage>
</organism>
<dbReference type="Proteomes" id="UP000305948">
    <property type="component" value="Unassembled WGS sequence"/>
</dbReference>
<dbReference type="OrthoDB" id="3007288at2759"/>
<sequence>MSQLHGYSRSYNNDVPMSRTPSSVASALHDDHNDILSPSSMPASLPAEGHMPLHRRDSFDIPLFQDDMTPYVDRIAVALVLNDVYHGRLHEFGQLAAQLPNTIAARVAIYQQASQFQTQQLILENRTETKTMTKVLEEVQELLSSKSELTNKQKEEIKALARKLLIEPERTNFDIVQEMMNDLKKNKATNGFEAVFESPIRAKALKTHVGCEASYMRNQYRGHIRDYVFSGKDGKTKPCGITKATNRILAKFLPVAADRKDHLGQHMVRTLILRRFAREHKSLLKIEEMQDGEGSIHRGKGKKGRVADGEDFWSQATLFLDEKDEVWGRDLKSGGWSMYIAECIKVERELFPDDDLADLPLTMGSAAGGFSGAAAMPHSSSLLKEAFTFPPRAAGPMVLERSSAPSGAQFSPSLAAPPQLSGHTTTLSPSREPTSRSPGAYRMSSGFPAVTSAYQSNTYQEAGTQLLSHIGEGQSAGQGYGAYTGLHEPGGNVVDRREGTAYRIPPEHDRVVPGGGGDGTRA</sequence>
<feature type="region of interest" description="Disordered" evidence="1">
    <location>
        <begin position="1"/>
        <end position="50"/>
    </location>
</feature>
<feature type="compositionally biased region" description="Polar residues" evidence="1">
    <location>
        <begin position="1"/>
        <end position="25"/>
    </location>
</feature>
<feature type="compositionally biased region" description="Basic and acidic residues" evidence="1">
    <location>
        <begin position="501"/>
        <end position="511"/>
    </location>
</feature>
<gene>
    <name evidence="2" type="ORF">OE88DRAFT_1739457</name>
</gene>
<evidence type="ECO:0000313" key="3">
    <source>
        <dbReference type="Proteomes" id="UP000305948"/>
    </source>
</evidence>
<feature type="compositionally biased region" description="Gly residues" evidence="1">
    <location>
        <begin position="513"/>
        <end position="522"/>
    </location>
</feature>
<dbReference type="AlphaFoldDB" id="A0A5C3MLS3"/>
<feature type="region of interest" description="Disordered" evidence="1">
    <location>
        <begin position="501"/>
        <end position="522"/>
    </location>
</feature>
<reference evidence="2 3" key="1">
    <citation type="journal article" date="2019" name="Nat. Ecol. Evol.">
        <title>Megaphylogeny resolves global patterns of mushroom evolution.</title>
        <authorList>
            <person name="Varga T."/>
            <person name="Krizsan K."/>
            <person name="Foldi C."/>
            <person name="Dima B."/>
            <person name="Sanchez-Garcia M."/>
            <person name="Sanchez-Ramirez S."/>
            <person name="Szollosi G.J."/>
            <person name="Szarkandi J.G."/>
            <person name="Papp V."/>
            <person name="Albert L."/>
            <person name="Andreopoulos W."/>
            <person name="Angelini C."/>
            <person name="Antonin V."/>
            <person name="Barry K.W."/>
            <person name="Bougher N.L."/>
            <person name="Buchanan P."/>
            <person name="Buyck B."/>
            <person name="Bense V."/>
            <person name="Catcheside P."/>
            <person name="Chovatia M."/>
            <person name="Cooper J."/>
            <person name="Damon W."/>
            <person name="Desjardin D."/>
            <person name="Finy P."/>
            <person name="Geml J."/>
            <person name="Haridas S."/>
            <person name="Hughes K."/>
            <person name="Justo A."/>
            <person name="Karasinski D."/>
            <person name="Kautmanova I."/>
            <person name="Kiss B."/>
            <person name="Kocsube S."/>
            <person name="Kotiranta H."/>
            <person name="LaButti K.M."/>
            <person name="Lechner B.E."/>
            <person name="Liimatainen K."/>
            <person name="Lipzen A."/>
            <person name="Lukacs Z."/>
            <person name="Mihaltcheva S."/>
            <person name="Morgado L.N."/>
            <person name="Niskanen T."/>
            <person name="Noordeloos M.E."/>
            <person name="Ohm R.A."/>
            <person name="Ortiz-Santana B."/>
            <person name="Ovrebo C."/>
            <person name="Racz N."/>
            <person name="Riley R."/>
            <person name="Savchenko A."/>
            <person name="Shiryaev A."/>
            <person name="Soop K."/>
            <person name="Spirin V."/>
            <person name="Szebenyi C."/>
            <person name="Tomsovsky M."/>
            <person name="Tulloss R.E."/>
            <person name="Uehling J."/>
            <person name="Grigoriev I.V."/>
            <person name="Vagvolgyi C."/>
            <person name="Papp T."/>
            <person name="Martin F.M."/>
            <person name="Miettinen O."/>
            <person name="Hibbett D.S."/>
            <person name="Nagy L.G."/>
        </authorList>
    </citation>
    <scope>NUCLEOTIDE SEQUENCE [LARGE SCALE GENOMIC DNA]</scope>
    <source>
        <strain evidence="2 3">OMC1185</strain>
    </source>
</reference>
<feature type="compositionally biased region" description="Polar residues" evidence="1">
    <location>
        <begin position="403"/>
        <end position="412"/>
    </location>
</feature>
<feature type="compositionally biased region" description="Polar residues" evidence="1">
    <location>
        <begin position="421"/>
        <end position="437"/>
    </location>
</feature>
<name>A0A5C3MLS3_9AGAM</name>
<evidence type="ECO:0000313" key="2">
    <source>
        <dbReference type="EMBL" id="TFK46352.1"/>
    </source>
</evidence>
<proteinExistence type="predicted"/>
<keyword evidence="3" id="KW-1185">Reference proteome</keyword>
<dbReference type="EMBL" id="ML213530">
    <property type="protein sequence ID" value="TFK46352.1"/>
    <property type="molecule type" value="Genomic_DNA"/>
</dbReference>
<evidence type="ECO:0000256" key="1">
    <source>
        <dbReference type="SAM" id="MobiDB-lite"/>
    </source>
</evidence>
<dbReference type="STRING" id="5364.A0A5C3MLS3"/>